<feature type="transmembrane region" description="Helical" evidence="1">
    <location>
        <begin position="129"/>
        <end position="147"/>
    </location>
</feature>
<feature type="transmembrane region" description="Helical" evidence="1">
    <location>
        <begin position="102"/>
        <end position="123"/>
    </location>
</feature>
<name>A0A9X0W8W4_9GAMM</name>
<gene>
    <name evidence="2" type="ORF">CKO42_10690</name>
</gene>
<dbReference type="EMBL" id="NRRY01000015">
    <property type="protein sequence ID" value="MBK1618890.1"/>
    <property type="molecule type" value="Genomic_DNA"/>
</dbReference>
<evidence type="ECO:0000256" key="1">
    <source>
        <dbReference type="SAM" id="Phobius"/>
    </source>
</evidence>
<evidence type="ECO:0000313" key="3">
    <source>
        <dbReference type="Proteomes" id="UP001138768"/>
    </source>
</evidence>
<sequence length="179" mass="20527">MATAPSPAQIDIRIGRVDQLFQTFDPSPFRERDLDPDATAFIVDWARELNRRVPIEIHLNVKDSGPEHDAPEDVSAAIHCYFEHRAEVAERELRELFRFGRIYLAIGLLILVLALFGAEVLVIKFGESPSLALIAESLIILGWVVNWRPLEIFLYEWRPIRRDANLFRRLAAARIKVQG</sequence>
<keyword evidence="1" id="KW-1133">Transmembrane helix</keyword>
<keyword evidence="3" id="KW-1185">Reference proteome</keyword>
<accession>A0A9X0W8W4</accession>
<comment type="caution">
    <text evidence="2">The sequence shown here is derived from an EMBL/GenBank/DDBJ whole genome shotgun (WGS) entry which is preliminary data.</text>
</comment>
<proteinExistence type="predicted"/>
<dbReference type="Proteomes" id="UP001138768">
    <property type="component" value="Unassembled WGS sequence"/>
</dbReference>
<protein>
    <submittedName>
        <fullName evidence="2">Uncharacterized protein</fullName>
    </submittedName>
</protein>
<organism evidence="2 3">
    <name type="scientific">Lamprobacter modestohalophilus</name>
    <dbReference type="NCBI Taxonomy" id="1064514"/>
    <lineage>
        <taxon>Bacteria</taxon>
        <taxon>Pseudomonadati</taxon>
        <taxon>Pseudomonadota</taxon>
        <taxon>Gammaproteobacteria</taxon>
        <taxon>Chromatiales</taxon>
        <taxon>Chromatiaceae</taxon>
        <taxon>Lamprobacter</taxon>
    </lineage>
</organism>
<keyword evidence="1" id="KW-0812">Transmembrane</keyword>
<keyword evidence="1" id="KW-0472">Membrane</keyword>
<evidence type="ECO:0000313" key="2">
    <source>
        <dbReference type="EMBL" id="MBK1618890.1"/>
    </source>
</evidence>
<dbReference type="RefSeq" id="WP_200243452.1">
    <property type="nucleotide sequence ID" value="NZ_JAXUFI010000009.1"/>
</dbReference>
<dbReference type="AlphaFoldDB" id="A0A9X0W8W4"/>
<reference evidence="2 3" key="1">
    <citation type="journal article" date="2020" name="Microorganisms">
        <title>Osmotic Adaptation and Compatible Solute Biosynthesis of Phototrophic Bacteria as Revealed from Genome Analyses.</title>
        <authorList>
            <person name="Imhoff J.F."/>
            <person name="Rahn T."/>
            <person name="Kunzel S."/>
            <person name="Keller A."/>
            <person name="Neulinger S.C."/>
        </authorList>
    </citation>
    <scope>NUCLEOTIDE SEQUENCE [LARGE SCALE GENOMIC DNA]</scope>
    <source>
        <strain evidence="2 3">DSM 25653</strain>
    </source>
</reference>